<reference evidence="1 2" key="1">
    <citation type="submission" date="2022-12" db="EMBL/GenBank/DDBJ databases">
        <title>Genomic features and morphological characterization of a novel Knufia sp. strain isolated from spacecraft assembly facility.</title>
        <authorList>
            <person name="Teixeira M."/>
            <person name="Chander A.M."/>
            <person name="Stajich J.E."/>
            <person name="Venkateswaran K."/>
        </authorList>
    </citation>
    <scope>NUCLEOTIDE SEQUENCE [LARGE SCALE GENOMIC DNA]</scope>
    <source>
        <strain evidence="1 2">FJI-L2-BK-P2</strain>
    </source>
</reference>
<accession>A0AAN8EGD0</accession>
<proteinExistence type="predicted"/>
<dbReference type="EMBL" id="JAKLMC020000007">
    <property type="protein sequence ID" value="KAK5954999.1"/>
    <property type="molecule type" value="Genomic_DNA"/>
</dbReference>
<evidence type="ECO:0000313" key="1">
    <source>
        <dbReference type="EMBL" id="KAK5954999.1"/>
    </source>
</evidence>
<sequence>MEDTWHHPNHRILKALASQRHYYDKKHLAYNFKEDLAPSPLALDREEAATKDRSPEPFISALSGGIKSVMKAFGEQEDVLKTVKTFIAFKRRILAQVNWSLELPQACKNAQDDLCFLGHKFLTSTTGMI</sequence>
<dbReference type="Proteomes" id="UP001316803">
    <property type="component" value="Unassembled WGS sequence"/>
</dbReference>
<keyword evidence="2" id="KW-1185">Reference proteome</keyword>
<dbReference type="AlphaFoldDB" id="A0AAN8EGD0"/>
<organism evidence="1 2">
    <name type="scientific">Knufia fluminis</name>
    <dbReference type="NCBI Taxonomy" id="191047"/>
    <lineage>
        <taxon>Eukaryota</taxon>
        <taxon>Fungi</taxon>
        <taxon>Dikarya</taxon>
        <taxon>Ascomycota</taxon>
        <taxon>Pezizomycotina</taxon>
        <taxon>Eurotiomycetes</taxon>
        <taxon>Chaetothyriomycetidae</taxon>
        <taxon>Chaetothyriales</taxon>
        <taxon>Trichomeriaceae</taxon>
        <taxon>Knufia</taxon>
    </lineage>
</organism>
<name>A0AAN8EGD0_9EURO</name>
<protein>
    <submittedName>
        <fullName evidence="1">Uncharacterized protein</fullName>
    </submittedName>
</protein>
<gene>
    <name evidence="1" type="ORF">OHC33_003678</name>
</gene>
<comment type="caution">
    <text evidence="1">The sequence shown here is derived from an EMBL/GenBank/DDBJ whole genome shotgun (WGS) entry which is preliminary data.</text>
</comment>
<evidence type="ECO:0000313" key="2">
    <source>
        <dbReference type="Proteomes" id="UP001316803"/>
    </source>
</evidence>